<dbReference type="Proteomes" id="UP000321409">
    <property type="component" value="Unassembled WGS sequence"/>
</dbReference>
<keyword evidence="1" id="KW-0812">Transmembrane</keyword>
<keyword evidence="1" id="KW-0472">Membrane</keyword>
<sequence>MLKNGEHKKLKLTLITLFVIAAGVVFLFFYMGFNVKYDLRCQVNSYLATPTKRNHRILKKISAN</sequence>
<keyword evidence="3" id="KW-1185">Reference proteome</keyword>
<dbReference type="EMBL" id="BKAB01000017">
    <property type="protein sequence ID" value="GEP23748.1"/>
    <property type="molecule type" value="Genomic_DNA"/>
</dbReference>
<gene>
    <name evidence="2" type="ORF">LDI01_13410</name>
</gene>
<protein>
    <submittedName>
        <fullName evidence="2">Uncharacterized protein</fullName>
    </submittedName>
</protein>
<organism evidence="2 3">
    <name type="scientific">Lentilactobacillus diolivorans</name>
    <dbReference type="NCBI Taxonomy" id="179838"/>
    <lineage>
        <taxon>Bacteria</taxon>
        <taxon>Bacillati</taxon>
        <taxon>Bacillota</taxon>
        <taxon>Bacilli</taxon>
        <taxon>Lactobacillales</taxon>
        <taxon>Lactobacillaceae</taxon>
        <taxon>Lentilactobacillus</taxon>
    </lineage>
</organism>
<name>A0ABQ0XEF9_9LACO</name>
<comment type="caution">
    <text evidence="2">The sequence shown here is derived from an EMBL/GenBank/DDBJ whole genome shotgun (WGS) entry which is preliminary data.</text>
</comment>
<evidence type="ECO:0000313" key="2">
    <source>
        <dbReference type="EMBL" id="GEP23748.1"/>
    </source>
</evidence>
<reference evidence="2 3" key="1">
    <citation type="submission" date="2019-07" db="EMBL/GenBank/DDBJ databases">
        <title>Whole genome shotgun sequence of Lactobacillus diolivorans NBRC 107869.</title>
        <authorList>
            <person name="Hosoyama A."/>
            <person name="Uohara A."/>
            <person name="Ohji S."/>
            <person name="Ichikawa N."/>
        </authorList>
    </citation>
    <scope>NUCLEOTIDE SEQUENCE [LARGE SCALE GENOMIC DNA]</scope>
    <source>
        <strain evidence="2 3">NBRC 107869</strain>
    </source>
</reference>
<evidence type="ECO:0000313" key="3">
    <source>
        <dbReference type="Proteomes" id="UP000321409"/>
    </source>
</evidence>
<accession>A0ABQ0XEF9</accession>
<evidence type="ECO:0000256" key="1">
    <source>
        <dbReference type="SAM" id="Phobius"/>
    </source>
</evidence>
<keyword evidence="1" id="KW-1133">Transmembrane helix</keyword>
<feature type="transmembrane region" description="Helical" evidence="1">
    <location>
        <begin position="12"/>
        <end position="33"/>
    </location>
</feature>
<proteinExistence type="predicted"/>